<comment type="caution">
    <text evidence="1">The sequence shown here is derived from an EMBL/GenBank/DDBJ whole genome shotgun (WGS) entry which is preliminary data.</text>
</comment>
<protein>
    <submittedName>
        <fullName evidence="1">Uncharacterized protein</fullName>
    </submittedName>
</protein>
<reference evidence="1 2" key="1">
    <citation type="submission" date="2015-01" db="EMBL/GenBank/DDBJ databases">
        <title>Evolution of Trichinella species and genotypes.</title>
        <authorList>
            <person name="Korhonen P.K."/>
            <person name="Edoardo P."/>
            <person name="Giuseppe L.R."/>
            <person name="Gasser R.B."/>
        </authorList>
    </citation>
    <scope>NUCLEOTIDE SEQUENCE [LARGE SCALE GENOMIC DNA]</scope>
    <source>
        <strain evidence="1">ISS2496</strain>
    </source>
</reference>
<keyword evidence="2" id="KW-1185">Reference proteome</keyword>
<dbReference type="AlphaFoldDB" id="A0A0V0WX22"/>
<evidence type="ECO:0000313" key="1">
    <source>
        <dbReference type="EMBL" id="KRX80240.1"/>
    </source>
</evidence>
<sequence>MGRIRLSAAGKICPRIAGYLKCSILKRMNLAFNLNRQNLCAISKQP</sequence>
<organism evidence="1 2">
    <name type="scientific">Trichinella patagoniensis</name>
    <dbReference type="NCBI Taxonomy" id="990121"/>
    <lineage>
        <taxon>Eukaryota</taxon>
        <taxon>Metazoa</taxon>
        <taxon>Ecdysozoa</taxon>
        <taxon>Nematoda</taxon>
        <taxon>Enoplea</taxon>
        <taxon>Dorylaimia</taxon>
        <taxon>Trichinellida</taxon>
        <taxon>Trichinellidae</taxon>
        <taxon>Trichinella</taxon>
    </lineage>
</organism>
<dbReference type="EMBL" id="JYDQ01005436">
    <property type="protein sequence ID" value="KRX80240.1"/>
    <property type="molecule type" value="Genomic_DNA"/>
</dbReference>
<proteinExistence type="predicted"/>
<name>A0A0V0WX22_9BILA</name>
<accession>A0A0V0WX22</accession>
<gene>
    <name evidence="1" type="ORF">T12_3814</name>
</gene>
<evidence type="ECO:0000313" key="2">
    <source>
        <dbReference type="Proteomes" id="UP000054783"/>
    </source>
</evidence>
<dbReference type="Proteomes" id="UP000054783">
    <property type="component" value="Unassembled WGS sequence"/>
</dbReference>